<dbReference type="RefSeq" id="WP_136379680.1">
    <property type="nucleotide sequence ID" value="NZ_SLUB01000017.1"/>
</dbReference>
<dbReference type="InterPro" id="IPR051598">
    <property type="entry name" value="TSUP/Inactive_protease-like"/>
</dbReference>
<keyword evidence="8" id="KW-1185">Reference proteome</keyword>
<sequence>MDIVTGVLLVAIGIFAGGYGAIVGAGGGFLFVPALLLLFHVDPIIAAGTGLVIVLINSLSGVFGYAKQKRIDYRTGILLGIGAFPGTFIGVKLLQSYSSTYFYFFFASVLVFLGLFLVIKNTNLLKKRNVIKEAKTEAAATGESISNITFNPQSATRLQAKWLIPLGFFMGILSSYLGIGGGWMLVPILVYIFRVPTHIATATSIFSLCLYSFVGVILQVWHGNIDWMIVAFGGAGIIVGSQIGVILSQKIPSRVIMQMLSFLLIVIGFRMYFH</sequence>
<accession>A0A4S3PU36</accession>
<evidence type="ECO:0000256" key="4">
    <source>
        <dbReference type="ARBA" id="ARBA00022989"/>
    </source>
</evidence>
<dbReference type="PANTHER" id="PTHR43701">
    <property type="entry name" value="MEMBRANE TRANSPORTER PROTEIN MJ0441-RELATED"/>
    <property type="match status" value="1"/>
</dbReference>
<dbReference type="Proteomes" id="UP000306477">
    <property type="component" value="Unassembled WGS sequence"/>
</dbReference>
<dbReference type="AlphaFoldDB" id="A0A4S3PU36"/>
<comment type="caution">
    <text evidence="7">The sequence shown here is derived from an EMBL/GenBank/DDBJ whole genome shotgun (WGS) entry which is preliminary data.</text>
</comment>
<keyword evidence="3 6" id="KW-0812">Transmembrane</keyword>
<proteinExistence type="inferred from homology"/>
<evidence type="ECO:0000313" key="8">
    <source>
        <dbReference type="Proteomes" id="UP000306477"/>
    </source>
</evidence>
<dbReference type="Pfam" id="PF01925">
    <property type="entry name" value="TauE"/>
    <property type="match status" value="1"/>
</dbReference>
<name>A0A4S3PU36_9BACI</name>
<dbReference type="OrthoDB" id="9780109at2"/>
<keyword evidence="5 6" id="KW-0472">Membrane</keyword>
<dbReference type="GO" id="GO:0005886">
    <property type="term" value="C:plasma membrane"/>
    <property type="evidence" value="ECO:0007669"/>
    <property type="project" value="UniProtKB-SubCell"/>
</dbReference>
<evidence type="ECO:0000256" key="6">
    <source>
        <dbReference type="RuleBase" id="RU363041"/>
    </source>
</evidence>
<evidence type="ECO:0000256" key="5">
    <source>
        <dbReference type="ARBA" id="ARBA00023136"/>
    </source>
</evidence>
<feature type="transmembrane region" description="Helical" evidence="6">
    <location>
        <begin position="44"/>
        <end position="65"/>
    </location>
</feature>
<feature type="transmembrane region" description="Helical" evidence="6">
    <location>
        <begin position="101"/>
        <end position="119"/>
    </location>
</feature>
<feature type="transmembrane region" description="Helical" evidence="6">
    <location>
        <begin position="255"/>
        <end position="273"/>
    </location>
</feature>
<evidence type="ECO:0000256" key="3">
    <source>
        <dbReference type="ARBA" id="ARBA00022692"/>
    </source>
</evidence>
<evidence type="ECO:0000313" key="7">
    <source>
        <dbReference type="EMBL" id="THE12402.1"/>
    </source>
</evidence>
<feature type="transmembrane region" description="Helical" evidence="6">
    <location>
        <begin position="228"/>
        <end position="249"/>
    </location>
</feature>
<feature type="transmembrane region" description="Helical" evidence="6">
    <location>
        <begin position="7"/>
        <end position="32"/>
    </location>
</feature>
<comment type="similarity">
    <text evidence="2 6">Belongs to the 4-toluene sulfonate uptake permease (TSUP) (TC 2.A.102) family.</text>
</comment>
<keyword evidence="6" id="KW-1003">Cell membrane</keyword>
<dbReference type="STRING" id="1033734.GCA_000285535_02216"/>
<feature type="transmembrane region" description="Helical" evidence="6">
    <location>
        <begin position="166"/>
        <end position="193"/>
    </location>
</feature>
<protein>
    <recommendedName>
        <fullName evidence="6">Probable membrane transporter protein</fullName>
    </recommendedName>
</protein>
<keyword evidence="4 6" id="KW-1133">Transmembrane helix</keyword>
<organism evidence="7 8">
    <name type="scientific">Bacillus timonensis</name>
    <dbReference type="NCBI Taxonomy" id="1033734"/>
    <lineage>
        <taxon>Bacteria</taxon>
        <taxon>Bacillati</taxon>
        <taxon>Bacillota</taxon>
        <taxon>Bacilli</taxon>
        <taxon>Bacillales</taxon>
        <taxon>Bacillaceae</taxon>
        <taxon>Bacillus</taxon>
    </lineage>
</organism>
<feature type="transmembrane region" description="Helical" evidence="6">
    <location>
        <begin position="199"/>
        <end position="221"/>
    </location>
</feature>
<feature type="transmembrane region" description="Helical" evidence="6">
    <location>
        <begin position="77"/>
        <end position="95"/>
    </location>
</feature>
<dbReference type="InterPro" id="IPR002781">
    <property type="entry name" value="TM_pro_TauE-like"/>
</dbReference>
<dbReference type="PANTHER" id="PTHR43701:SF2">
    <property type="entry name" value="MEMBRANE TRANSPORTER PROTEIN YJNA-RELATED"/>
    <property type="match status" value="1"/>
</dbReference>
<gene>
    <name evidence="7" type="ORF">E1I69_11080</name>
</gene>
<evidence type="ECO:0000256" key="1">
    <source>
        <dbReference type="ARBA" id="ARBA00004141"/>
    </source>
</evidence>
<reference evidence="7 8" key="1">
    <citation type="journal article" date="2019" name="Indoor Air">
        <title>Impacts of indoor surface finishes on bacterial viability.</title>
        <authorList>
            <person name="Hu J."/>
            <person name="Maamar S.B."/>
            <person name="Glawe A.J."/>
            <person name="Gottel N."/>
            <person name="Gilbert J.A."/>
            <person name="Hartmann E.M."/>
        </authorList>
    </citation>
    <scope>NUCLEOTIDE SEQUENCE [LARGE SCALE GENOMIC DNA]</scope>
    <source>
        <strain evidence="7 8">AF060A6</strain>
    </source>
</reference>
<evidence type="ECO:0000256" key="2">
    <source>
        <dbReference type="ARBA" id="ARBA00009142"/>
    </source>
</evidence>
<dbReference type="EMBL" id="SLUB01000017">
    <property type="protein sequence ID" value="THE12402.1"/>
    <property type="molecule type" value="Genomic_DNA"/>
</dbReference>
<comment type="subcellular location">
    <subcellularLocation>
        <location evidence="6">Cell membrane</location>
        <topology evidence="6">Multi-pass membrane protein</topology>
    </subcellularLocation>
    <subcellularLocation>
        <location evidence="1">Membrane</location>
        <topology evidence="1">Multi-pass membrane protein</topology>
    </subcellularLocation>
</comment>